<evidence type="ECO:0000256" key="6">
    <source>
        <dbReference type="ARBA" id="ARBA00022692"/>
    </source>
</evidence>
<reference evidence="14 15" key="1">
    <citation type="journal article" date="2019" name="Int. J. Syst. Evol. Microbiol.">
        <title>The Global Catalogue of Microorganisms (GCM) 10K type strain sequencing project: providing services to taxonomists for standard genome sequencing and annotation.</title>
        <authorList>
            <consortium name="The Broad Institute Genomics Platform"/>
            <consortium name="The Broad Institute Genome Sequencing Center for Infectious Disease"/>
            <person name="Wu L."/>
            <person name="Ma J."/>
        </authorList>
    </citation>
    <scope>NUCLEOTIDE SEQUENCE [LARGE SCALE GENOMIC DNA]</scope>
    <source>
        <strain evidence="14 15">JCM 9383</strain>
    </source>
</reference>
<dbReference type="InterPro" id="IPR003660">
    <property type="entry name" value="HAMP_dom"/>
</dbReference>
<feature type="domain" description="HAMP" evidence="13">
    <location>
        <begin position="177"/>
        <end position="227"/>
    </location>
</feature>
<dbReference type="InterPro" id="IPR005467">
    <property type="entry name" value="His_kinase_dom"/>
</dbReference>
<keyword evidence="14" id="KW-0067">ATP-binding</keyword>
<dbReference type="InterPro" id="IPR004358">
    <property type="entry name" value="Sig_transdc_His_kin-like_C"/>
</dbReference>
<dbReference type="SMART" id="SM00387">
    <property type="entry name" value="HATPase_c"/>
    <property type="match status" value="1"/>
</dbReference>
<gene>
    <name evidence="14" type="ORF">GCM10010470_54120</name>
</gene>
<evidence type="ECO:0000256" key="3">
    <source>
        <dbReference type="ARBA" id="ARBA00012438"/>
    </source>
</evidence>
<evidence type="ECO:0000256" key="7">
    <source>
        <dbReference type="ARBA" id="ARBA00022777"/>
    </source>
</evidence>
<dbReference type="EMBL" id="BAAAUX010000023">
    <property type="protein sequence ID" value="GAA2811853.1"/>
    <property type="molecule type" value="Genomic_DNA"/>
</dbReference>
<dbReference type="Proteomes" id="UP001500979">
    <property type="component" value="Unassembled WGS sequence"/>
</dbReference>
<feature type="transmembrane region" description="Helical" evidence="11">
    <location>
        <begin position="20"/>
        <end position="46"/>
    </location>
</feature>
<comment type="subcellular location">
    <subcellularLocation>
        <location evidence="2">Cell membrane</location>
    </subcellularLocation>
</comment>
<dbReference type="InterPro" id="IPR036890">
    <property type="entry name" value="HATPase_C_sf"/>
</dbReference>
<dbReference type="PROSITE" id="PS50109">
    <property type="entry name" value="HIS_KIN"/>
    <property type="match status" value="1"/>
</dbReference>
<dbReference type="Gene3D" id="3.30.565.10">
    <property type="entry name" value="Histidine kinase-like ATPase, C-terminal domain"/>
    <property type="match status" value="1"/>
</dbReference>
<evidence type="ECO:0000256" key="8">
    <source>
        <dbReference type="ARBA" id="ARBA00022989"/>
    </source>
</evidence>
<dbReference type="SUPFAM" id="SSF47384">
    <property type="entry name" value="Homodimeric domain of signal transducing histidine kinase"/>
    <property type="match status" value="1"/>
</dbReference>
<dbReference type="Gene3D" id="6.10.340.10">
    <property type="match status" value="1"/>
</dbReference>
<evidence type="ECO:0000313" key="15">
    <source>
        <dbReference type="Proteomes" id="UP001500979"/>
    </source>
</evidence>
<sequence length="458" mass="49101">MLRRLRSWWARRTIQFRTSAVATCVALCALGVIAQVSTGFVGWLLLDSVDTDLRRRAAVTTGELSAGVPAEALATTDVRVLDTTGAPLDGRPRLELESRQVNDLKSGAGVIEQTEHREWRRWVGAVVPAPDGAPLLVLAGTPLVGYADTLRTAGHVLGFGSLLATGSIGLATWLVVRRSLRPVERMRLAASTLPEGERLPVPEAEDELRSLAEAINAMLARRDADTDWLRRFTGDAAHELRNPVTAIRAQAEVAVVHPDPELAQETLQEIADEARRLSDLVDGLLALARAERGTRPPPRPVDLAAAARAAVDRANMRGARPRVQLDTPTTAVVIQASPAEAATVLDNLISNALRYARALVRVAVLPAHDSVRLVVDDDGPGIPAEHRPRVFDRFHRVEPDRARSSGGSGLGLALVAEAVRRRGGGVRAAESPEGGARIEVRWPLAGPLLPAARRDSGG</sequence>
<dbReference type="SUPFAM" id="SSF55874">
    <property type="entry name" value="ATPase domain of HSP90 chaperone/DNA topoisomerase II/histidine kinase"/>
    <property type="match status" value="1"/>
</dbReference>
<dbReference type="PANTHER" id="PTHR45436">
    <property type="entry name" value="SENSOR HISTIDINE KINASE YKOH"/>
    <property type="match status" value="1"/>
</dbReference>
<protein>
    <recommendedName>
        <fullName evidence="3">histidine kinase</fullName>
        <ecNumber evidence="3">2.7.13.3</ecNumber>
    </recommendedName>
</protein>
<keyword evidence="7" id="KW-0418">Kinase</keyword>
<evidence type="ECO:0000313" key="14">
    <source>
        <dbReference type="EMBL" id="GAA2811853.1"/>
    </source>
</evidence>
<organism evidence="14 15">
    <name type="scientific">Saccharopolyspora taberi</name>
    <dbReference type="NCBI Taxonomy" id="60895"/>
    <lineage>
        <taxon>Bacteria</taxon>
        <taxon>Bacillati</taxon>
        <taxon>Actinomycetota</taxon>
        <taxon>Actinomycetes</taxon>
        <taxon>Pseudonocardiales</taxon>
        <taxon>Pseudonocardiaceae</taxon>
        <taxon>Saccharopolyspora</taxon>
    </lineage>
</organism>
<comment type="catalytic activity">
    <reaction evidence="1">
        <text>ATP + protein L-histidine = ADP + protein N-phospho-L-histidine.</text>
        <dbReference type="EC" id="2.7.13.3"/>
    </reaction>
</comment>
<evidence type="ECO:0000259" key="12">
    <source>
        <dbReference type="PROSITE" id="PS50109"/>
    </source>
</evidence>
<keyword evidence="9" id="KW-0902">Two-component regulatory system</keyword>
<evidence type="ECO:0000256" key="11">
    <source>
        <dbReference type="SAM" id="Phobius"/>
    </source>
</evidence>
<dbReference type="InterPro" id="IPR003661">
    <property type="entry name" value="HisK_dim/P_dom"/>
</dbReference>
<proteinExistence type="predicted"/>
<dbReference type="EC" id="2.7.13.3" evidence="3"/>
<accession>A0ABN3VJU1</accession>
<dbReference type="Pfam" id="PF02518">
    <property type="entry name" value="HATPase_c"/>
    <property type="match status" value="1"/>
</dbReference>
<keyword evidence="10 11" id="KW-0472">Membrane</keyword>
<evidence type="ECO:0000256" key="9">
    <source>
        <dbReference type="ARBA" id="ARBA00023012"/>
    </source>
</evidence>
<dbReference type="Pfam" id="PF00512">
    <property type="entry name" value="HisKA"/>
    <property type="match status" value="1"/>
</dbReference>
<dbReference type="Pfam" id="PF00672">
    <property type="entry name" value="HAMP"/>
    <property type="match status" value="1"/>
</dbReference>
<keyword evidence="8 11" id="KW-1133">Transmembrane helix</keyword>
<keyword evidence="14" id="KW-0547">Nucleotide-binding</keyword>
<dbReference type="SMART" id="SM00388">
    <property type="entry name" value="HisKA"/>
    <property type="match status" value="1"/>
</dbReference>
<dbReference type="PROSITE" id="PS50885">
    <property type="entry name" value="HAMP"/>
    <property type="match status" value="1"/>
</dbReference>
<name>A0ABN3VJU1_9PSEU</name>
<dbReference type="InterPro" id="IPR050428">
    <property type="entry name" value="TCS_sensor_his_kinase"/>
</dbReference>
<evidence type="ECO:0000256" key="5">
    <source>
        <dbReference type="ARBA" id="ARBA00022679"/>
    </source>
</evidence>
<evidence type="ECO:0000256" key="4">
    <source>
        <dbReference type="ARBA" id="ARBA00022553"/>
    </source>
</evidence>
<keyword evidence="5" id="KW-0808">Transferase</keyword>
<dbReference type="PANTHER" id="PTHR45436:SF5">
    <property type="entry name" value="SENSOR HISTIDINE KINASE TRCS"/>
    <property type="match status" value="1"/>
</dbReference>
<keyword evidence="6 11" id="KW-0812">Transmembrane</keyword>
<evidence type="ECO:0000256" key="1">
    <source>
        <dbReference type="ARBA" id="ARBA00000085"/>
    </source>
</evidence>
<dbReference type="InterPro" id="IPR036097">
    <property type="entry name" value="HisK_dim/P_sf"/>
</dbReference>
<keyword evidence="4" id="KW-0597">Phosphoprotein</keyword>
<feature type="domain" description="Histidine kinase" evidence="12">
    <location>
        <begin position="235"/>
        <end position="446"/>
    </location>
</feature>
<dbReference type="InterPro" id="IPR003594">
    <property type="entry name" value="HATPase_dom"/>
</dbReference>
<comment type="caution">
    <text evidence="14">The sequence shown here is derived from an EMBL/GenBank/DDBJ whole genome shotgun (WGS) entry which is preliminary data.</text>
</comment>
<dbReference type="Gene3D" id="1.10.287.130">
    <property type="match status" value="1"/>
</dbReference>
<keyword evidence="15" id="KW-1185">Reference proteome</keyword>
<dbReference type="CDD" id="cd00082">
    <property type="entry name" value="HisKA"/>
    <property type="match status" value="1"/>
</dbReference>
<evidence type="ECO:0000256" key="2">
    <source>
        <dbReference type="ARBA" id="ARBA00004236"/>
    </source>
</evidence>
<evidence type="ECO:0000259" key="13">
    <source>
        <dbReference type="PROSITE" id="PS50885"/>
    </source>
</evidence>
<dbReference type="CDD" id="cd06225">
    <property type="entry name" value="HAMP"/>
    <property type="match status" value="1"/>
</dbReference>
<feature type="transmembrane region" description="Helical" evidence="11">
    <location>
        <begin position="156"/>
        <end position="176"/>
    </location>
</feature>
<dbReference type="GO" id="GO:0005524">
    <property type="term" value="F:ATP binding"/>
    <property type="evidence" value="ECO:0007669"/>
    <property type="project" value="UniProtKB-KW"/>
</dbReference>
<dbReference type="PRINTS" id="PR00344">
    <property type="entry name" value="BCTRLSENSOR"/>
</dbReference>
<evidence type="ECO:0000256" key="10">
    <source>
        <dbReference type="ARBA" id="ARBA00023136"/>
    </source>
</evidence>